<dbReference type="Gene3D" id="1.10.1240.40">
    <property type="entry name" value="ENT domain"/>
    <property type="match status" value="1"/>
</dbReference>
<dbReference type="PANTHER" id="PTHR33432">
    <property type="entry name" value="PROTEIN EMSY-LIKE 4"/>
    <property type="match status" value="1"/>
</dbReference>
<dbReference type="InterPro" id="IPR036142">
    <property type="entry name" value="ENT_dom-like_sf"/>
</dbReference>
<feature type="region of interest" description="Disordered" evidence="3">
    <location>
        <begin position="273"/>
        <end position="307"/>
    </location>
</feature>
<dbReference type="Proteomes" id="UP001237642">
    <property type="component" value="Unassembled WGS sequence"/>
</dbReference>
<dbReference type="SUPFAM" id="SSF63748">
    <property type="entry name" value="Tudor/PWWP/MBT"/>
    <property type="match status" value="1"/>
</dbReference>
<reference evidence="5" key="1">
    <citation type="submission" date="2023-02" db="EMBL/GenBank/DDBJ databases">
        <title>Genome of toxic invasive species Heracleum sosnowskyi carries increased number of genes despite the absence of recent whole-genome duplications.</title>
        <authorList>
            <person name="Schelkunov M."/>
            <person name="Shtratnikova V."/>
            <person name="Makarenko M."/>
            <person name="Klepikova A."/>
            <person name="Omelchenko D."/>
            <person name="Novikova G."/>
            <person name="Obukhova E."/>
            <person name="Bogdanov V."/>
            <person name="Penin A."/>
            <person name="Logacheva M."/>
        </authorList>
    </citation>
    <scope>NUCLEOTIDE SEQUENCE</scope>
    <source>
        <strain evidence="5">Hsosn_3</strain>
        <tissue evidence="5">Leaf</tissue>
    </source>
</reference>
<dbReference type="EMBL" id="JAUIZM010000002">
    <property type="protein sequence ID" value="KAK1397710.1"/>
    <property type="molecule type" value="Genomic_DNA"/>
</dbReference>
<sequence>MDYNPNTPVGGNYSGTGRFAMNPSTYSKMQFDMESQIHQLEQEAYRSVLRAFKAQSDAISWEKEGLITELRKELRVSDDEHRELLSTVNTDEVICTIREWRKASETQTGMFGVSQAMHNMLPSPTFSESWKKQKTTQSGSLAYSRQMQGSFNQQAHPSPEASKWAPSFEGPQMPGLSGRYPSTVPTPRGVSNGNGASSLLVIDTNVEVARREQFIGRKVMIRWPQDNNFYEAIITDYNPQKDHHALVYDRNTPKEALEWVDLKDISSEDIRWVGEDPGLSHQSVHGMQSNENPKNHGSYPNSEPGEGAMRDQNEIEIPFLEDGVVKKSSDEIEILHTETLIKEVQKMFTSSHPDMLEIEKAKKTLKEHEEALMNIISKLSNASYSGRDAEQISPHVQSMDGVQRLRTSQNSGNSHGPCLEAETTGGKANGPVVAKKCLNQQEDEIIEI</sequence>
<reference evidence="5" key="2">
    <citation type="submission" date="2023-05" db="EMBL/GenBank/DDBJ databases">
        <authorList>
            <person name="Schelkunov M.I."/>
        </authorList>
    </citation>
    <scope>NUCLEOTIDE SEQUENCE</scope>
    <source>
        <strain evidence="5">Hsosn_3</strain>
        <tissue evidence="5">Leaf</tissue>
    </source>
</reference>
<dbReference type="Gene3D" id="2.30.30.140">
    <property type="match status" value="1"/>
</dbReference>
<evidence type="ECO:0000256" key="3">
    <source>
        <dbReference type="SAM" id="MobiDB-lite"/>
    </source>
</evidence>
<feature type="region of interest" description="Disordered" evidence="3">
    <location>
        <begin position="148"/>
        <end position="194"/>
    </location>
</feature>
<dbReference type="InterPro" id="IPR033485">
    <property type="entry name" value="EMSY-LIKE_plant"/>
</dbReference>
<feature type="compositionally biased region" description="Polar residues" evidence="3">
    <location>
        <begin position="280"/>
        <end position="292"/>
    </location>
</feature>
<dbReference type="CDD" id="cd20404">
    <property type="entry name" value="Tudor_Agenet_AtEML-like"/>
    <property type="match status" value="1"/>
</dbReference>
<feature type="compositionally biased region" description="Polar residues" evidence="3">
    <location>
        <begin position="183"/>
        <end position="194"/>
    </location>
</feature>
<evidence type="ECO:0000313" key="5">
    <source>
        <dbReference type="EMBL" id="KAK1397710.1"/>
    </source>
</evidence>
<evidence type="ECO:0000256" key="2">
    <source>
        <dbReference type="ARBA" id="ARBA00023242"/>
    </source>
</evidence>
<dbReference type="AlphaFoldDB" id="A0AAD8N0Z2"/>
<name>A0AAD8N0Z2_9APIA</name>
<evidence type="ECO:0000259" key="4">
    <source>
        <dbReference type="PROSITE" id="PS51138"/>
    </source>
</evidence>
<protein>
    <submittedName>
        <fullName evidence="5">Emsy N Terminus (ENT)/ plant Tudor-like domains-containing protein</fullName>
    </submittedName>
</protein>
<dbReference type="PANTHER" id="PTHR33432:SF27">
    <property type="entry name" value="PROTEIN EMSY-LIKE 3"/>
    <property type="match status" value="1"/>
</dbReference>
<feature type="domain" description="ENT" evidence="4">
    <location>
        <begin position="33"/>
        <end position="120"/>
    </location>
</feature>
<dbReference type="FunFam" id="1.10.1240.40:FF:000005">
    <property type="entry name" value="ENT domain containing protein, expressed"/>
    <property type="match status" value="1"/>
</dbReference>
<comment type="subcellular location">
    <subcellularLocation>
        <location evidence="1">Nucleus</location>
    </subcellularLocation>
</comment>
<keyword evidence="2" id="KW-0539">Nucleus</keyword>
<dbReference type="GO" id="GO:0005634">
    <property type="term" value="C:nucleus"/>
    <property type="evidence" value="ECO:0007669"/>
    <property type="project" value="UniProtKB-SubCell"/>
</dbReference>
<dbReference type="PROSITE" id="PS51138">
    <property type="entry name" value="ENT"/>
    <property type="match status" value="1"/>
</dbReference>
<organism evidence="5 6">
    <name type="scientific">Heracleum sosnowskyi</name>
    <dbReference type="NCBI Taxonomy" id="360622"/>
    <lineage>
        <taxon>Eukaryota</taxon>
        <taxon>Viridiplantae</taxon>
        <taxon>Streptophyta</taxon>
        <taxon>Embryophyta</taxon>
        <taxon>Tracheophyta</taxon>
        <taxon>Spermatophyta</taxon>
        <taxon>Magnoliopsida</taxon>
        <taxon>eudicotyledons</taxon>
        <taxon>Gunneridae</taxon>
        <taxon>Pentapetalae</taxon>
        <taxon>asterids</taxon>
        <taxon>campanulids</taxon>
        <taxon>Apiales</taxon>
        <taxon>Apiaceae</taxon>
        <taxon>Apioideae</taxon>
        <taxon>apioid superclade</taxon>
        <taxon>Tordylieae</taxon>
        <taxon>Tordyliinae</taxon>
        <taxon>Heracleum</taxon>
    </lineage>
</organism>
<proteinExistence type="predicted"/>
<evidence type="ECO:0000313" key="6">
    <source>
        <dbReference type="Proteomes" id="UP001237642"/>
    </source>
</evidence>
<comment type="caution">
    <text evidence="5">The sequence shown here is derived from an EMBL/GenBank/DDBJ whole genome shotgun (WGS) entry which is preliminary data.</text>
</comment>
<dbReference type="GO" id="GO:0050832">
    <property type="term" value="P:defense response to fungus"/>
    <property type="evidence" value="ECO:0007669"/>
    <property type="project" value="InterPro"/>
</dbReference>
<keyword evidence="6" id="KW-1185">Reference proteome</keyword>
<dbReference type="SUPFAM" id="SSF158639">
    <property type="entry name" value="ENT-like"/>
    <property type="match status" value="1"/>
</dbReference>
<dbReference type="SMART" id="SM01191">
    <property type="entry name" value="ENT"/>
    <property type="match status" value="1"/>
</dbReference>
<dbReference type="InterPro" id="IPR005491">
    <property type="entry name" value="ENT_dom"/>
</dbReference>
<dbReference type="Pfam" id="PF03735">
    <property type="entry name" value="ENT"/>
    <property type="match status" value="1"/>
</dbReference>
<gene>
    <name evidence="5" type="ORF">POM88_007573</name>
</gene>
<accession>A0AAD8N0Z2</accession>
<evidence type="ECO:0000256" key="1">
    <source>
        <dbReference type="ARBA" id="ARBA00004123"/>
    </source>
</evidence>